<protein>
    <recommendedName>
        <fullName evidence="2">Glucosamine inositolphosphorylceramide transferase 1 N-terminal domain-containing protein</fullName>
    </recommendedName>
</protein>
<dbReference type="AlphaFoldDB" id="A0A840ZEG1"/>
<gene>
    <name evidence="3" type="ORF">HNR00_000257</name>
</gene>
<evidence type="ECO:0000313" key="3">
    <source>
        <dbReference type="EMBL" id="MBB5755568.1"/>
    </source>
</evidence>
<dbReference type="Proteomes" id="UP000583454">
    <property type="component" value="Unassembled WGS sequence"/>
</dbReference>
<dbReference type="InterPro" id="IPR056442">
    <property type="entry name" value="GINT1_N"/>
</dbReference>
<proteinExistence type="predicted"/>
<comment type="caution">
    <text evidence="3">The sequence shown here is derived from an EMBL/GenBank/DDBJ whole genome shotgun (WGS) entry which is preliminary data.</text>
</comment>
<feature type="compositionally biased region" description="Low complexity" evidence="1">
    <location>
        <begin position="1"/>
        <end position="17"/>
    </location>
</feature>
<dbReference type="RefSeq" id="WP_246390146.1">
    <property type="nucleotide sequence ID" value="NZ_JACHOP010000001.1"/>
</dbReference>
<dbReference type="InterPro" id="IPR023296">
    <property type="entry name" value="Glyco_hydro_beta-prop_sf"/>
</dbReference>
<feature type="region of interest" description="Disordered" evidence="1">
    <location>
        <begin position="1"/>
        <end position="36"/>
    </location>
</feature>
<accession>A0A840ZEG1</accession>
<sequence length="531" mass="57122">MKRPGASCPTPTAAPSPHGGGGDRANPNFPGERDADRPIRRLRLRLDGARPRRWHRLLLDRLTAQGLGIALDDRPGPGGLTGSAERLFHLEAILGRMPTDGPAAPLPPGSLDAYRAAPAPPDLTLDLCGDAESGPVWRLAYDGACGEAALLAALMAGHAPVATLSEGARRVAAGRLGSETPGTMLAAFEDGLMRTITLVASALTGARPADPASEPEAQRLALTPAALGERALRVLARAVVHRLYRLCYRAPHWRVGWRRLDGPDLFDLRAHPADGWRVLPDDGRRFYADPFPLDAQGRTVLFVEEYPHATGKGVISAVPFGPDGPEGAPRPVLEEPWHLSYPFVFARDGAAWMVPEASRNGTVDLYRARAYPGGWVKEATLLSGVTASDATLLEHGGRWWLFATIRDGATARDPRGAFSDALCLWSAPDFRGPFVPHPGNPVLIDIAAARPAGRIVSRGGRLIRPVQDGRAGYGAALALARIDRLDEEGFSQTVETILRPGPLWPGTRLHTLNRSTEFEFIDGSGRAPRWR</sequence>
<dbReference type="SUPFAM" id="SSF75005">
    <property type="entry name" value="Arabinanase/levansucrase/invertase"/>
    <property type="match status" value="1"/>
</dbReference>
<keyword evidence="4" id="KW-1185">Reference proteome</keyword>
<name>A0A840ZEG1_9HYPH</name>
<evidence type="ECO:0000313" key="4">
    <source>
        <dbReference type="Proteomes" id="UP000583454"/>
    </source>
</evidence>
<feature type="domain" description="Glucosamine inositolphosphorylceramide transferase 1 N-terminal" evidence="2">
    <location>
        <begin position="286"/>
        <end position="512"/>
    </location>
</feature>
<dbReference type="Pfam" id="PF24793">
    <property type="entry name" value="GINT1_N"/>
    <property type="match status" value="1"/>
</dbReference>
<dbReference type="EMBL" id="JACHOP010000001">
    <property type="protein sequence ID" value="MBB5755568.1"/>
    <property type="molecule type" value="Genomic_DNA"/>
</dbReference>
<evidence type="ECO:0000259" key="2">
    <source>
        <dbReference type="Pfam" id="PF24793"/>
    </source>
</evidence>
<evidence type="ECO:0000256" key="1">
    <source>
        <dbReference type="SAM" id="MobiDB-lite"/>
    </source>
</evidence>
<organism evidence="3 4">
    <name type="scientific">Methylorubrum rhodinum</name>
    <dbReference type="NCBI Taxonomy" id="29428"/>
    <lineage>
        <taxon>Bacteria</taxon>
        <taxon>Pseudomonadati</taxon>
        <taxon>Pseudomonadota</taxon>
        <taxon>Alphaproteobacteria</taxon>
        <taxon>Hyphomicrobiales</taxon>
        <taxon>Methylobacteriaceae</taxon>
        <taxon>Methylorubrum</taxon>
    </lineage>
</organism>
<reference evidence="3 4" key="1">
    <citation type="submission" date="2020-08" db="EMBL/GenBank/DDBJ databases">
        <title>Genomic Encyclopedia of Type Strains, Phase IV (KMG-IV): sequencing the most valuable type-strain genomes for metagenomic binning, comparative biology and taxonomic classification.</title>
        <authorList>
            <person name="Goeker M."/>
        </authorList>
    </citation>
    <scope>NUCLEOTIDE SEQUENCE [LARGE SCALE GENOMIC DNA]</scope>
    <source>
        <strain evidence="3 4">DSM 2163</strain>
    </source>
</reference>